<feature type="chain" id="PRO_5020706659" description="GH16 domain-containing protein" evidence="2">
    <location>
        <begin position="21"/>
        <end position="382"/>
    </location>
</feature>
<protein>
    <recommendedName>
        <fullName evidence="5">GH16 domain-containing protein</fullName>
    </recommendedName>
</protein>
<dbReference type="OrthoDB" id="25131at2759"/>
<evidence type="ECO:0008006" key="5">
    <source>
        <dbReference type="Google" id="ProtNLM"/>
    </source>
</evidence>
<dbReference type="InterPro" id="IPR013320">
    <property type="entry name" value="ConA-like_dom_sf"/>
</dbReference>
<feature type="region of interest" description="Disordered" evidence="1">
    <location>
        <begin position="323"/>
        <end position="343"/>
    </location>
</feature>
<dbReference type="AlphaFoldDB" id="A0A4U0X558"/>
<dbReference type="STRING" id="331657.A0A4U0X558"/>
<dbReference type="PANTHER" id="PTHR38121">
    <property type="entry name" value="GH16 DOMAIN-CONTAINING PROTEIN"/>
    <property type="match status" value="1"/>
</dbReference>
<feature type="compositionally biased region" description="Low complexity" evidence="1">
    <location>
        <begin position="357"/>
        <end position="374"/>
    </location>
</feature>
<accession>A0A4U0X558</accession>
<reference evidence="3 4" key="1">
    <citation type="submission" date="2017-03" db="EMBL/GenBank/DDBJ databases">
        <title>Genomes of endolithic fungi from Antarctica.</title>
        <authorList>
            <person name="Coleine C."/>
            <person name="Masonjones S."/>
            <person name="Stajich J.E."/>
        </authorList>
    </citation>
    <scope>NUCLEOTIDE SEQUENCE [LARGE SCALE GENOMIC DNA]</scope>
    <source>
        <strain evidence="3 4">CCFEE 5187</strain>
    </source>
</reference>
<dbReference type="Proteomes" id="UP000308768">
    <property type="component" value="Unassembled WGS sequence"/>
</dbReference>
<dbReference type="PROSITE" id="PS51257">
    <property type="entry name" value="PROKAR_LIPOPROTEIN"/>
    <property type="match status" value="1"/>
</dbReference>
<dbReference type="Gene3D" id="2.60.120.200">
    <property type="match status" value="1"/>
</dbReference>
<feature type="signal peptide" evidence="2">
    <location>
        <begin position="1"/>
        <end position="20"/>
    </location>
</feature>
<evidence type="ECO:0000313" key="3">
    <source>
        <dbReference type="EMBL" id="TKA71562.1"/>
    </source>
</evidence>
<dbReference type="PANTHER" id="PTHR38121:SF2">
    <property type="entry name" value="ACYLTRANSFERASE 3 DOMAIN-CONTAINING PROTEIN"/>
    <property type="match status" value="1"/>
</dbReference>
<evidence type="ECO:0000256" key="1">
    <source>
        <dbReference type="SAM" id="MobiDB-lite"/>
    </source>
</evidence>
<comment type="caution">
    <text evidence="3">The sequence shown here is derived from an EMBL/GenBank/DDBJ whole genome shotgun (WGS) entry which is preliminary data.</text>
</comment>
<proteinExistence type="predicted"/>
<dbReference type="CDD" id="cd00413">
    <property type="entry name" value="Glyco_hydrolase_16"/>
    <property type="match status" value="1"/>
</dbReference>
<keyword evidence="4" id="KW-1185">Reference proteome</keyword>
<sequence>MVLAKATLVSLLGLASYVSASCECGYIQDGSTVWTDAVVTDFTAVTDASNMNDWVAQTWTSAQDRTTAPYGRARELRNVVPNPASTGKKATAGQADDGSNAGLNLFVRSQLEAGNTLVHSIGDQQCQKGHHVDLSVISSGASTNPSSAYAITTSELSHANGDDASTTSGFKKLSVPFVASAGIHEYRFDWTPSKLAYYIDSVWQFDISTSGYVPNGPGFLLVNHWSNGNQYWSQGPPTSDAKLTLSYINAYFNSTSSAASGAAASSGKSCNGKGNGYCTISGTTGAAPSSSGSSSSVAASTSSSSTAVATSTATAKTSAAATTTSATVATTTTDASKSKGAATTTTTLATTTVAATTTTTASGKKAATTTTSSSNSNQTGNN</sequence>
<gene>
    <name evidence="3" type="ORF">B0A49_09702</name>
</gene>
<dbReference type="EMBL" id="NAJN01000557">
    <property type="protein sequence ID" value="TKA71562.1"/>
    <property type="molecule type" value="Genomic_DNA"/>
</dbReference>
<dbReference type="SUPFAM" id="SSF49899">
    <property type="entry name" value="Concanavalin A-like lectins/glucanases"/>
    <property type="match status" value="1"/>
</dbReference>
<organism evidence="3 4">
    <name type="scientific">Cryomyces minteri</name>
    <dbReference type="NCBI Taxonomy" id="331657"/>
    <lineage>
        <taxon>Eukaryota</taxon>
        <taxon>Fungi</taxon>
        <taxon>Dikarya</taxon>
        <taxon>Ascomycota</taxon>
        <taxon>Pezizomycotina</taxon>
        <taxon>Dothideomycetes</taxon>
        <taxon>Dothideomycetes incertae sedis</taxon>
        <taxon>Cryomyces</taxon>
    </lineage>
</organism>
<evidence type="ECO:0000256" key="2">
    <source>
        <dbReference type="SAM" id="SignalP"/>
    </source>
</evidence>
<evidence type="ECO:0000313" key="4">
    <source>
        <dbReference type="Proteomes" id="UP000308768"/>
    </source>
</evidence>
<keyword evidence="2" id="KW-0732">Signal</keyword>
<feature type="region of interest" description="Disordered" evidence="1">
    <location>
        <begin position="357"/>
        <end position="382"/>
    </location>
</feature>
<name>A0A4U0X558_9PEZI</name>